<dbReference type="PANTHER" id="PTHR47550">
    <property type="entry name" value="DUAL SPECIFICITY PROTEIN PHOSPHATASE PPS1"/>
    <property type="match status" value="1"/>
</dbReference>
<dbReference type="GO" id="GO:0008138">
    <property type="term" value="F:protein tyrosine/serine/threonine phosphatase activity"/>
    <property type="evidence" value="ECO:0007669"/>
    <property type="project" value="TreeGrafter"/>
</dbReference>
<evidence type="ECO:0000256" key="2">
    <source>
        <dbReference type="ARBA" id="ARBA00022912"/>
    </source>
</evidence>
<dbReference type="InterPro" id="IPR020422">
    <property type="entry name" value="TYR_PHOSPHATASE_DUAL_dom"/>
</dbReference>
<protein>
    <submittedName>
        <fullName evidence="6">Uncharacterized protein</fullName>
    </submittedName>
</protein>
<reference evidence="6 7" key="1">
    <citation type="journal article" date="2018" name="Nat. Ecol. Evol.">
        <title>Pezizomycetes genomes reveal the molecular basis of ectomycorrhizal truffle lifestyle.</title>
        <authorList>
            <person name="Murat C."/>
            <person name="Payen T."/>
            <person name="Noel B."/>
            <person name="Kuo A."/>
            <person name="Morin E."/>
            <person name="Chen J."/>
            <person name="Kohler A."/>
            <person name="Krizsan K."/>
            <person name="Balestrini R."/>
            <person name="Da Silva C."/>
            <person name="Montanini B."/>
            <person name="Hainaut M."/>
            <person name="Levati E."/>
            <person name="Barry K.W."/>
            <person name="Belfiori B."/>
            <person name="Cichocki N."/>
            <person name="Clum A."/>
            <person name="Dockter R.B."/>
            <person name="Fauchery L."/>
            <person name="Guy J."/>
            <person name="Iotti M."/>
            <person name="Le Tacon F."/>
            <person name="Lindquist E.A."/>
            <person name="Lipzen A."/>
            <person name="Malagnac F."/>
            <person name="Mello A."/>
            <person name="Molinier V."/>
            <person name="Miyauchi S."/>
            <person name="Poulain J."/>
            <person name="Riccioni C."/>
            <person name="Rubini A."/>
            <person name="Sitrit Y."/>
            <person name="Splivallo R."/>
            <person name="Traeger S."/>
            <person name="Wang M."/>
            <person name="Zifcakova L."/>
            <person name="Wipf D."/>
            <person name="Zambonelli A."/>
            <person name="Paolocci F."/>
            <person name="Nowrousian M."/>
            <person name="Ottonello S."/>
            <person name="Baldrian P."/>
            <person name="Spatafora J.W."/>
            <person name="Henrissat B."/>
            <person name="Nagy L.G."/>
            <person name="Aury J.M."/>
            <person name="Wincker P."/>
            <person name="Grigoriev I.V."/>
            <person name="Bonfante P."/>
            <person name="Martin F.M."/>
        </authorList>
    </citation>
    <scope>NUCLEOTIDE SEQUENCE [LARGE SCALE GENOMIC DNA]</scope>
    <source>
        <strain evidence="6 7">RN42</strain>
    </source>
</reference>
<evidence type="ECO:0000313" key="7">
    <source>
        <dbReference type="Proteomes" id="UP000275078"/>
    </source>
</evidence>
<feature type="domain" description="Tyrosine specific protein phosphatases" evidence="5">
    <location>
        <begin position="579"/>
        <end position="651"/>
    </location>
</feature>
<keyword evidence="1" id="KW-0378">Hydrolase</keyword>
<dbReference type="InterPro" id="IPR016130">
    <property type="entry name" value="Tyr_Pase_AS"/>
</dbReference>
<sequence>MATIAFQPLSNSASTLDHSSGRSRHRSPTRETITLTASQTNVSPVTSPVVQTKSVASETAPAVLSVKPKPTSMASKLFPPTAYPIILEEPAIRGLDASQLAAALHFTSSQPLPASESLFPWVHGLHPDNHLQMAILSSNPLTANRGIPRCYRGITLVKAGGDMTFSKLKGACTPHEILPVDPQISGFIQSDPPTGYGIRNFHIQLAKFATISDIVVYGDGLSTTDEIMGCARRIALAQKHFRETKSKREKRGQLPEYNTFVVTSPFSEFEKLFPELVAIDSEGGQAEGYRDFYQMERAEMAEMSKASEIHRNVFLGCTLDAQEDAAGAKEYDIVIECTDHGKSPRPEDLDDLVTKLSHGRVPQRLEFPASGGAVVSNWSHNEMTRIMDFCGWLYRYTHGDFGSDSESVDSDGDQPMREASARSQTHKVLITCNDGYTETSMLALAYTMYANALPTHKAWLYLHKNKGRNFFAYPDDLRLLRRLQSALLQRSPASPPVSPGLRVKIPDPKWALKMDGSFPSRILPHLYLGNLEHANNYEMLSELGIQQVLSIGEPVSWPKDNEFGIVNMSVDDVQDNGMDSLTKHIARCLAFIENGKAMGLTTLVHCRVGVSRSATICIAEVMKTKGWNVAKSYCYVRARRLNVIIQPHCRFLYELLKWEEKGLIKEGETRRRRREIEWPELASEIARINRPHSSY</sequence>
<evidence type="ECO:0000313" key="6">
    <source>
        <dbReference type="EMBL" id="RPA86781.1"/>
    </source>
</evidence>
<dbReference type="GO" id="GO:0033260">
    <property type="term" value="P:nuclear DNA replication"/>
    <property type="evidence" value="ECO:0007669"/>
    <property type="project" value="TreeGrafter"/>
</dbReference>
<dbReference type="OrthoDB" id="273181at2759"/>
<keyword evidence="2" id="KW-0904">Protein phosphatase</keyword>
<dbReference type="SUPFAM" id="SSF52799">
    <property type="entry name" value="(Phosphotyrosine protein) phosphatases II"/>
    <property type="match status" value="2"/>
</dbReference>
<dbReference type="PROSITE" id="PS50054">
    <property type="entry name" value="TYR_PHOSPHATASE_DUAL"/>
    <property type="match status" value="1"/>
</dbReference>
<dbReference type="SMART" id="SM00195">
    <property type="entry name" value="DSPc"/>
    <property type="match status" value="1"/>
</dbReference>
<dbReference type="Gene3D" id="3.90.190.10">
    <property type="entry name" value="Protein tyrosine phosphatase superfamily"/>
    <property type="match status" value="2"/>
</dbReference>
<evidence type="ECO:0000259" key="5">
    <source>
        <dbReference type="PROSITE" id="PS50056"/>
    </source>
</evidence>
<dbReference type="InterPro" id="IPR000387">
    <property type="entry name" value="Tyr_Pase_dom"/>
</dbReference>
<keyword evidence="7" id="KW-1185">Reference proteome</keyword>
<dbReference type="Pfam" id="PF00782">
    <property type="entry name" value="DSPc"/>
    <property type="match status" value="1"/>
</dbReference>
<dbReference type="AlphaFoldDB" id="A0A3N4IRD3"/>
<accession>A0A3N4IRD3</accession>
<dbReference type="PROSITE" id="PS00383">
    <property type="entry name" value="TYR_PHOSPHATASE_1"/>
    <property type="match status" value="1"/>
</dbReference>
<dbReference type="InterPro" id="IPR029021">
    <property type="entry name" value="Prot-tyrosine_phosphatase-like"/>
</dbReference>
<dbReference type="InterPro" id="IPR053239">
    <property type="entry name" value="Dual_spec_PTase"/>
</dbReference>
<dbReference type="EMBL" id="ML119648">
    <property type="protein sequence ID" value="RPA86781.1"/>
    <property type="molecule type" value="Genomic_DNA"/>
</dbReference>
<evidence type="ECO:0000256" key="1">
    <source>
        <dbReference type="ARBA" id="ARBA00022801"/>
    </source>
</evidence>
<name>A0A3N4IRD3_ASCIM</name>
<organism evidence="6 7">
    <name type="scientific">Ascobolus immersus RN42</name>
    <dbReference type="NCBI Taxonomy" id="1160509"/>
    <lineage>
        <taxon>Eukaryota</taxon>
        <taxon>Fungi</taxon>
        <taxon>Dikarya</taxon>
        <taxon>Ascomycota</taxon>
        <taxon>Pezizomycotina</taxon>
        <taxon>Pezizomycetes</taxon>
        <taxon>Pezizales</taxon>
        <taxon>Ascobolaceae</taxon>
        <taxon>Ascobolus</taxon>
    </lineage>
</organism>
<evidence type="ECO:0000259" key="4">
    <source>
        <dbReference type="PROSITE" id="PS50054"/>
    </source>
</evidence>
<dbReference type="PROSITE" id="PS50056">
    <property type="entry name" value="TYR_PHOSPHATASE_2"/>
    <property type="match status" value="1"/>
</dbReference>
<feature type="domain" description="Tyrosine-protein phosphatase" evidence="4">
    <location>
        <begin position="518"/>
        <end position="664"/>
    </location>
</feature>
<dbReference type="GO" id="GO:0005634">
    <property type="term" value="C:nucleus"/>
    <property type="evidence" value="ECO:0007669"/>
    <property type="project" value="GOC"/>
</dbReference>
<feature type="compositionally biased region" description="Polar residues" evidence="3">
    <location>
        <begin position="8"/>
        <end position="18"/>
    </location>
</feature>
<proteinExistence type="predicted"/>
<gene>
    <name evidence="6" type="ORF">BJ508DRAFT_120179</name>
</gene>
<evidence type="ECO:0000256" key="3">
    <source>
        <dbReference type="SAM" id="MobiDB-lite"/>
    </source>
</evidence>
<feature type="region of interest" description="Disordered" evidence="3">
    <location>
        <begin position="1"/>
        <end position="30"/>
    </location>
</feature>
<dbReference type="STRING" id="1160509.A0A3N4IRD3"/>
<dbReference type="InterPro" id="IPR000340">
    <property type="entry name" value="Dual-sp_phosphatase_cat-dom"/>
</dbReference>
<dbReference type="PANTHER" id="PTHR47550:SF1">
    <property type="entry name" value="DUAL SPECIFICITY PROTEIN PHOSPHATASE PPS1"/>
    <property type="match status" value="1"/>
</dbReference>
<dbReference type="Proteomes" id="UP000275078">
    <property type="component" value="Unassembled WGS sequence"/>
</dbReference>